<dbReference type="RefSeq" id="WP_167225814.1">
    <property type="nucleotide sequence ID" value="NZ_JAAQPH010000010.1"/>
</dbReference>
<accession>A0A967EYM2</accession>
<evidence type="ECO:0000313" key="1">
    <source>
        <dbReference type="EMBL" id="NIA69833.1"/>
    </source>
</evidence>
<proteinExistence type="predicted"/>
<comment type="caution">
    <text evidence="1">The sequence shown here is derived from an EMBL/GenBank/DDBJ whole genome shotgun (WGS) entry which is preliminary data.</text>
</comment>
<protein>
    <submittedName>
        <fullName evidence="1">PAS domain-containing protein</fullName>
    </submittedName>
</protein>
<dbReference type="Proteomes" id="UP000761264">
    <property type="component" value="Unassembled WGS sequence"/>
</dbReference>
<organism evidence="1 2">
    <name type="scientific">Pelagibius litoralis</name>
    <dbReference type="NCBI Taxonomy" id="374515"/>
    <lineage>
        <taxon>Bacteria</taxon>
        <taxon>Pseudomonadati</taxon>
        <taxon>Pseudomonadota</taxon>
        <taxon>Alphaproteobacteria</taxon>
        <taxon>Rhodospirillales</taxon>
        <taxon>Rhodovibrionaceae</taxon>
        <taxon>Pelagibius</taxon>
    </lineage>
</organism>
<keyword evidence="2" id="KW-1185">Reference proteome</keyword>
<dbReference type="EMBL" id="JAAQPH010000010">
    <property type="protein sequence ID" value="NIA69833.1"/>
    <property type="molecule type" value="Genomic_DNA"/>
</dbReference>
<dbReference type="InterPro" id="IPR009922">
    <property type="entry name" value="DUF1457"/>
</dbReference>
<name>A0A967EYM2_9PROT</name>
<gene>
    <name evidence="1" type="ORF">HBA54_14610</name>
</gene>
<dbReference type="Pfam" id="PF07310">
    <property type="entry name" value="PAS_5"/>
    <property type="match status" value="1"/>
</dbReference>
<evidence type="ECO:0000313" key="2">
    <source>
        <dbReference type="Proteomes" id="UP000761264"/>
    </source>
</evidence>
<dbReference type="AlphaFoldDB" id="A0A967EYM2"/>
<reference evidence="1" key="1">
    <citation type="submission" date="2020-03" db="EMBL/GenBank/DDBJ databases">
        <title>Genome of Pelagibius litoralis DSM 21314T.</title>
        <authorList>
            <person name="Wang G."/>
        </authorList>
    </citation>
    <scope>NUCLEOTIDE SEQUENCE</scope>
    <source>
        <strain evidence="1">DSM 21314</strain>
    </source>
</reference>
<sequence>MTFISPILDQALTYWTEIKHGNALALRADLFPENIAPLWPYTVILDVVDDGSDYHVKLFGRSLVETYGEQTGRKLSEITAPNLVRERSKAFFDFCRESAAPCYAFWPVTASEKRPFVDAEALCLPLSSDGSSLDKLMACNVNSVRDF</sequence>